<dbReference type="InterPro" id="IPR002156">
    <property type="entry name" value="RNaseH_domain"/>
</dbReference>
<dbReference type="InterPro" id="IPR044730">
    <property type="entry name" value="RNase_H-like_dom_plant"/>
</dbReference>
<dbReference type="Proteomes" id="UP001281410">
    <property type="component" value="Unassembled WGS sequence"/>
</dbReference>
<gene>
    <name evidence="2" type="ORF">Dsin_028178</name>
</gene>
<dbReference type="GO" id="GO:0003676">
    <property type="term" value="F:nucleic acid binding"/>
    <property type="evidence" value="ECO:0007669"/>
    <property type="project" value="InterPro"/>
</dbReference>
<dbReference type="CDD" id="cd06222">
    <property type="entry name" value="RNase_H_like"/>
    <property type="match status" value="1"/>
</dbReference>
<evidence type="ECO:0000259" key="1">
    <source>
        <dbReference type="Pfam" id="PF13456"/>
    </source>
</evidence>
<dbReference type="GO" id="GO:0004523">
    <property type="term" value="F:RNA-DNA hybrid ribonuclease activity"/>
    <property type="evidence" value="ECO:0007669"/>
    <property type="project" value="InterPro"/>
</dbReference>
<dbReference type="Gene3D" id="3.30.420.10">
    <property type="entry name" value="Ribonuclease H-like superfamily/Ribonuclease H"/>
    <property type="match status" value="1"/>
</dbReference>
<dbReference type="SUPFAM" id="SSF53098">
    <property type="entry name" value="Ribonuclease H-like"/>
    <property type="match status" value="1"/>
</dbReference>
<dbReference type="EMBL" id="JANJYJ010000009">
    <property type="protein sequence ID" value="KAK3188617.1"/>
    <property type="molecule type" value="Genomic_DNA"/>
</dbReference>
<organism evidence="2 3">
    <name type="scientific">Dipteronia sinensis</name>
    <dbReference type="NCBI Taxonomy" id="43782"/>
    <lineage>
        <taxon>Eukaryota</taxon>
        <taxon>Viridiplantae</taxon>
        <taxon>Streptophyta</taxon>
        <taxon>Embryophyta</taxon>
        <taxon>Tracheophyta</taxon>
        <taxon>Spermatophyta</taxon>
        <taxon>Magnoliopsida</taxon>
        <taxon>eudicotyledons</taxon>
        <taxon>Gunneridae</taxon>
        <taxon>Pentapetalae</taxon>
        <taxon>rosids</taxon>
        <taxon>malvids</taxon>
        <taxon>Sapindales</taxon>
        <taxon>Sapindaceae</taxon>
        <taxon>Hippocastanoideae</taxon>
        <taxon>Acereae</taxon>
        <taxon>Dipteronia</taxon>
    </lineage>
</organism>
<feature type="domain" description="RNase H type-1" evidence="1">
    <location>
        <begin position="184"/>
        <end position="281"/>
    </location>
</feature>
<proteinExistence type="predicted"/>
<dbReference type="InterPro" id="IPR036397">
    <property type="entry name" value="RNaseH_sf"/>
</dbReference>
<dbReference type="Pfam" id="PF13456">
    <property type="entry name" value="RVT_3"/>
    <property type="match status" value="1"/>
</dbReference>
<accession>A0AAD9ZR94</accession>
<evidence type="ECO:0000313" key="3">
    <source>
        <dbReference type="Proteomes" id="UP001281410"/>
    </source>
</evidence>
<evidence type="ECO:0000313" key="2">
    <source>
        <dbReference type="EMBL" id="KAK3188617.1"/>
    </source>
</evidence>
<reference evidence="2" key="1">
    <citation type="journal article" date="2023" name="Plant J.">
        <title>Genome sequences and population genomics provide insights into the demographic history, inbreeding, and mutation load of two 'living fossil' tree species of Dipteronia.</title>
        <authorList>
            <person name="Feng Y."/>
            <person name="Comes H.P."/>
            <person name="Chen J."/>
            <person name="Zhu S."/>
            <person name="Lu R."/>
            <person name="Zhang X."/>
            <person name="Li P."/>
            <person name="Qiu J."/>
            <person name="Olsen K.M."/>
            <person name="Qiu Y."/>
        </authorList>
    </citation>
    <scope>NUCLEOTIDE SEQUENCE</scope>
    <source>
        <strain evidence="2">NBL</strain>
    </source>
</reference>
<dbReference type="InterPro" id="IPR012337">
    <property type="entry name" value="RNaseH-like_sf"/>
</dbReference>
<dbReference type="AlphaFoldDB" id="A0AAD9ZR94"/>
<keyword evidence="3" id="KW-1185">Reference proteome</keyword>
<protein>
    <recommendedName>
        <fullName evidence="1">RNase H type-1 domain-containing protein</fullName>
    </recommendedName>
</protein>
<name>A0AAD9ZR94_9ROSI</name>
<sequence length="315" mass="35073">MRPNCIKLKNVDEGVMVKRVNAKQRINLCIDLREQESGFLRQSSGEEGQVSEIGRNNISEHVYNTVGDQNTEVEVSEKDKCGAERCLEGNKRNSVKEPEVYQRERETRNNKVFKDVEAIISQAEDMVRFRVAWWFKYLGGGSSDPITHMLLNIKECCLDSRKMKAPKKDEWFTSPIDALKFNDDCSARGDSGPAGIGEIFCNHGGKVLYTFSTSVGIHDALIAEILTIARACEICGSKPELFGKMIVVVSDSKVAVTLINNEGVGSLKHAQAIYDISNYISSSCLRDVLPQGLQFCCRFSGKKKVQGMKGLAYLV</sequence>
<comment type="caution">
    <text evidence="2">The sequence shown here is derived from an EMBL/GenBank/DDBJ whole genome shotgun (WGS) entry which is preliminary data.</text>
</comment>